<reference evidence="2 3" key="1">
    <citation type="submission" date="2015-10" db="EMBL/GenBank/DDBJ databases">
        <title>Mycobacterium gordonae draft genome assembly.</title>
        <authorList>
            <person name="Ustinova V."/>
            <person name="Smirnova T."/>
            <person name="Blagodatskikh K."/>
            <person name="Varlamov D."/>
            <person name="Larionova E."/>
            <person name="Chernousova L."/>
        </authorList>
    </citation>
    <scope>NUCLEOTIDE SEQUENCE [LARGE SCALE GENOMIC DNA]</scope>
    <source>
        <strain evidence="2 3">CTRI 14-8773</strain>
    </source>
</reference>
<dbReference type="OrthoDB" id="4519042at2"/>
<gene>
    <name evidence="2" type="ORF">AO501_29915</name>
</gene>
<feature type="region of interest" description="Disordered" evidence="1">
    <location>
        <begin position="92"/>
        <end position="134"/>
    </location>
</feature>
<dbReference type="RefSeq" id="WP_055578391.1">
    <property type="nucleotide sequence ID" value="NZ_LKTM01000178.1"/>
</dbReference>
<protein>
    <submittedName>
        <fullName evidence="2">Uncharacterized protein</fullName>
    </submittedName>
</protein>
<evidence type="ECO:0000256" key="1">
    <source>
        <dbReference type="SAM" id="MobiDB-lite"/>
    </source>
</evidence>
<dbReference type="Proteomes" id="UP000051677">
    <property type="component" value="Unassembled WGS sequence"/>
</dbReference>
<sequence>MAPKGQPRKGDAVTRSAAMLQALETGRCVIAGNMPAFETAAVRWQAGQHQPDSVAAAVIAFDVLAPVAGGQTALVGPWHRPEGPLPTYLSRSVGGRTNPDQLATAPPRRGHLFRSVKPTGDNPLSYARPTRRTV</sequence>
<name>A0A0Q2UDP6_MYCGO</name>
<organism evidence="2 3">
    <name type="scientific">Mycobacterium gordonae</name>
    <dbReference type="NCBI Taxonomy" id="1778"/>
    <lineage>
        <taxon>Bacteria</taxon>
        <taxon>Bacillati</taxon>
        <taxon>Actinomycetota</taxon>
        <taxon>Actinomycetes</taxon>
        <taxon>Mycobacteriales</taxon>
        <taxon>Mycobacteriaceae</taxon>
        <taxon>Mycobacterium</taxon>
    </lineage>
</organism>
<proteinExistence type="predicted"/>
<dbReference type="EMBL" id="LKTM01000178">
    <property type="protein sequence ID" value="KQH78720.1"/>
    <property type="molecule type" value="Genomic_DNA"/>
</dbReference>
<comment type="caution">
    <text evidence="2">The sequence shown here is derived from an EMBL/GenBank/DDBJ whole genome shotgun (WGS) entry which is preliminary data.</text>
</comment>
<accession>A0A0Q2UDP6</accession>
<dbReference type="AlphaFoldDB" id="A0A0Q2UDP6"/>
<evidence type="ECO:0000313" key="2">
    <source>
        <dbReference type="EMBL" id="KQH78720.1"/>
    </source>
</evidence>
<evidence type="ECO:0000313" key="3">
    <source>
        <dbReference type="Proteomes" id="UP000051677"/>
    </source>
</evidence>